<keyword evidence="3" id="KW-1185">Reference proteome</keyword>
<evidence type="ECO:0000313" key="2">
    <source>
        <dbReference type="EMBL" id="KAF0568905.1"/>
    </source>
</evidence>
<accession>A0A6N7BYY3</accession>
<dbReference type="RefSeq" id="WP_057760321.1">
    <property type="nucleotide sequence ID" value="NZ_VZIZ01000014.1"/>
</dbReference>
<protein>
    <submittedName>
        <fullName evidence="2">Uncharacterized protein</fullName>
    </submittedName>
</protein>
<sequence length="146" mass="16670">MFLTIIAGVTIFVIGQFILKLILEPIVGLKETLGEVSSLFLREQSGFINDNVNKDVQNEVIRLSSMILAKKQAILLYSVFAKILRMPSESNLIEGCRSLNLISYLVIKNSSDTLQRKSHTREIYEEMKLVSKHLKIHITYSERIET</sequence>
<dbReference type="EMBL" id="VZIZ01000014">
    <property type="protein sequence ID" value="KAF0568905.1"/>
    <property type="molecule type" value="Genomic_DNA"/>
</dbReference>
<gene>
    <name evidence="2" type="ORF">FQV37_409</name>
</gene>
<name>A0A6N7BYY3_9GAMM</name>
<keyword evidence="1" id="KW-0472">Membrane</keyword>
<proteinExistence type="predicted"/>
<dbReference type="AlphaFoldDB" id="A0A6N7BYY3"/>
<keyword evidence="1" id="KW-1133">Transmembrane helix</keyword>
<dbReference type="Proteomes" id="UP000471465">
    <property type="component" value="Unassembled WGS sequence"/>
</dbReference>
<organism evidence="2 3">
    <name type="scientific">Psychrobacter nivimaris</name>
    <dbReference type="NCBI Taxonomy" id="281738"/>
    <lineage>
        <taxon>Bacteria</taxon>
        <taxon>Pseudomonadati</taxon>
        <taxon>Pseudomonadota</taxon>
        <taxon>Gammaproteobacteria</taxon>
        <taxon>Moraxellales</taxon>
        <taxon>Moraxellaceae</taxon>
        <taxon>Psychrobacter</taxon>
    </lineage>
</organism>
<evidence type="ECO:0000313" key="3">
    <source>
        <dbReference type="Proteomes" id="UP000471465"/>
    </source>
</evidence>
<comment type="caution">
    <text evidence="2">The sequence shown here is derived from an EMBL/GenBank/DDBJ whole genome shotgun (WGS) entry which is preliminary data.</text>
</comment>
<evidence type="ECO:0000256" key="1">
    <source>
        <dbReference type="SAM" id="Phobius"/>
    </source>
</evidence>
<reference evidence="2 3" key="1">
    <citation type="submission" date="2019-09" db="EMBL/GenBank/DDBJ databases">
        <title>Draft genome sequence of Psychrobacter nivimaris LAMA 639, in search for biotechnological relevant genes.</title>
        <authorList>
            <person name="Lima A.O.S."/>
            <person name="Staloch B.E.K."/>
            <person name="Freitas R.C."/>
            <person name="Niero H."/>
            <person name="Silva M.A.C."/>
        </authorList>
    </citation>
    <scope>NUCLEOTIDE SEQUENCE [LARGE SCALE GENOMIC DNA]</scope>
    <source>
        <strain evidence="2 3">LAMA 639</strain>
    </source>
</reference>
<keyword evidence="1" id="KW-0812">Transmembrane</keyword>
<feature type="transmembrane region" description="Helical" evidence="1">
    <location>
        <begin position="6"/>
        <end position="23"/>
    </location>
</feature>